<dbReference type="Proteomes" id="UP000192596">
    <property type="component" value="Unassembled WGS sequence"/>
</dbReference>
<accession>A0A1V8T6U9</accession>
<evidence type="ECO:0000313" key="8">
    <source>
        <dbReference type="Proteomes" id="UP000192596"/>
    </source>
</evidence>
<evidence type="ECO:0000313" key="7">
    <source>
        <dbReference type="EMBL" id="OQO07135.1"/>
    </source>
</evidence>
<organism evidence="7 8">
    <name type="scientific">Cryoendolithus antarcticus</name>
    <dbReference type="NCBI Taxonomy" id="1507870"/>
    <lineage>
        <taxon>Eukaryota</taxon>
        <taxon>Fungi</taxon>
        <taxon>Dikarya</taxon>
        <taxon>Ascomycota</taxon>
        <taxon>Pezizomycotina</taxon>
        <taxon>Dothideomycetes</taxon>
        <taxon>Dothideomycetidae</taxon>
        <taxon>Cladosporiales</taxon>
        <taxon>Cladosporiaceae</taxon>
        <taxon>Cryoendolithus</taxon>
    </lineage>
</organism>
<reference evidence="8" key="1">
    <citation type="submission" date="2017-03" db="EMBL/GenBank/DDBJ databases">
        <title>Genomes of endolithic fungi from Antarctica.</title>
        <authorList>
            <person name="Coleine C."/>
            <person name="Masonjones S."/>
            <person name="Stajich J.E."/>
        </authorList>
    </citation>
    <scope>NUCLEOTIDE SEQUENCE [LARGE SCALE GENOMIC DNA]</scope>
    <source>
        <strain evidence="8">CCFEE 5527</strain>
    </source>
</reference>
<comment type="caution">
    <text evidence="7">The sequence shown here is derived from an EMBL/GenBank/DDBJ whole genome shotgun (WGS) entry which is preliminary data.</text>
</comment>
<evidence type="ECO:0000256" key="6">
    <source>
        <dbReference type="SAM" id="Phobius"/>
    </source>
</evidence>
<proteinExistence type="predicted"/>
<feature type="transmembrane region" description="Helical" evidence="6">
    <location>
        <begin position="54"/>
        <end position="74"/>
    </location>
</feature>
<feature type="transmembrane region" description="Helical" evidence="6">
    <location>
        <begin position="279"/>
        <end position="297"/>
    </location>
</feature>
<dbReference type="PANTHER" id="PTHR21576:SF158">
    <property type="entry name" value="RIBOSOMAL RNA-PROCESSING PROTEIN 12-LIKE CONSERVED DOMAIN-CONTAINING PROTEIN"/>
    <property type="match status" value="1"/>
</dbReference>
<evidence type="ECO:0000256" key="3">
    <source>
        <dbReference type="ARBA" id="ARBA00022989"/>
    </source>
</evidence>
<feature type="compositionally biased region" description="Polar residues" evidence="5">
    <location>
        <begin position="240"/>
        <end position="253"/>
    </location>
</feature>
<evidence type="ECO:0000256" key="2">
    <source>
        <dbReference type="ARBA" id="ARBA00022692"/>
    </source>
</evidence>
<feature type="transmembrane region" description="Helical" evidence="6">
    <location>
        <begin position="148"/>
        <end position="169"/>
    </location>
</feature>
<dbReference type="Gene3D" id="1.20.1250.20">
    <property type="entry name" value="MFS general substrate transporter like domains"/>
    <property type="match status" value="2"/>
</dbReference>
<protein>
    <submittedName>
        <fullName evidence="7">Uncharacterized protein</fullName>
    </submittedName>
</protein>
<feature type="transmembrane region" description="Helical" evidence="6">
    <location>
        <begin position="12"/>
        <end position="34"/>
    </location>
</feature>
<dbReference type="SUPFAM" id="SSF103473">
    <property type="entry name" value="MFS general substrate transporter"/>
    <property type="match status" value="1"/>
</dbReference>
<dbReference type="FunCoup" id="A0A1V8T6U9">
    <property type="interactions" value="123"/>
</dbReference>
<feature type="transmembrane region" description="Helical" evidence="6">
    <location>
        <begin position="175"/>
        <end position="195"/>
    </location>
</feature>
<dbReference type="Pfam" id="PF07690">
    <property type="entry name" value="MFS_1"/>
    <property type="match status" value="1"/>
</dbReference>
<feature type="transmembrane region" description="Helical" evidence="6">
    <location>
        <begin position="325"/>
        <end position="345"/>
    </location>
</feature>
<feature type="compositionally biased region" description="Basic and acidic residues" evidence="5">
    <location>
        <begin position="210"/>
        <end position="237"/>
    </location>
</feature>
<dbReference type="PANTHER" id="PTHR21576">
    <property type="entry name" value="UNCHARACTERIZED NODULIN-LIKE PROTEIN"/>
    <property type="match status" value="1"/>
</dbReference>
<dbReference type="InParanoid" id="A0A1V8T6U9"/>
<feature type="region of interest" description="Disordered" evidence="5">
    <location>
        <begin position="206"/>
        <end position="264"/>
    </location>
</feature>
<keyword evidence="8" id="KW-1185">Reference proteome</keyword>
<feature type="transmembrane region" description="Helical" evidence="6">
    <location>
        <begin position="469"/>
        <end position="488"/>
    </location>
</feature>
<keyword evidence="4 6" id="KW-0472">Membrane</keyword>
<dbReference type="GO" id="GO:0000329">
    <property type="term" value="C:fungal-type vacuole membrane"/>
    <property type="evidence" value="ECO:0007669"/>
    <property type="project" value="TreeGrafter"/>
</dbReference>
<name>A0A1V8T6U9_9PEZI</name>
<evidence type="ECO:0000256" key="5">
    <source>
        <dbReference type="SAM" id="MobiDB-lite"/>
    </source>
</evidence>
<dbReference type="InterPro" id="IPR036259">
    <property type="entry name" value="MFS_trans_sf"/>
</dbReference>
<feature type="transmembrane region" description="Helical" evidence="6">
    <location>
        <begin position="109"/>
        <end position="136"/>
    </location>
</feature>
<gene>
    <name evidence="7" type="ORF">B0A48_07703</name>
</gene>
<feature type="transmembrane region" description="Helical" evidence="6">
    <location>
        <begin position="383"/>
        <end position="404"/>
    </location>
</feature>
<evidence type="ECO:0000256" key="4">
    <source>
        <dbReference type="ARBA" id="ARBA00023136"/>
    </source>
</evidence>
<keyword evidence="3 6" id="KW-1133">Transmembrane helix</keyword>
<dbReference type="OrthoDB" id="410267at2759"/>
<feature type="transmembrane region" description="Helical" evidence="6">
    <location>
        <begin position="81"/>
        <end position="97"/>
    </location>
</feature>
<dbReference type="EMBL" id="NAJO01000015">
    <property type="protein sequence ID" value="OQO07135.1"/>
    <property type="molecule type" value="Genomic_DNA"/>
</dbReference>
<dbReference type="GO" id="GO:0022857">
    <property type="term" value="F:transmembrane transporter activity"/>
    <property type="evidence" value="ECO:0007669"/>
    <property type="project" value="InterPro"/>
</dbReference>
<feature type="transmembrane region" description="Helical" evidence="6">
    <location>
        <begin position="357"/>
        <end position="377"/>
    </location>
</feature>
<keyword evidence="2 6" id="KW-0812">Transmembrane</keyword>
<dbReference type="STRING" id="1507870.A0A1V8T6U9"/>
<comment type="subcellular location">
    <subcellularLocation>
        <location evidence="1">Membrane</location>
        <topology evidence="1">Multi-pass membrane protein</topology>
    </subcellularLocation>
</comment>
<dbReference type="AlphaFoldDB" id="A0A1V8T6U9"/>
<sequence length="507" mass="54149">MAPLQPPSPHRNARILSVIAATLIALACGTNYGFSAWSPQFATTLSLSATQINLIGNAGNLGMYAVGIPSGMLIDTYGPRWGVLLGTVCLGTGYWLLKGAYDAAGEGSGMVGLCAMGFLTGVGSCSAFSASIKVCATNWPRHRGTATAFPLSGFGLSAFLFTAVSRVAFPDDTSGLLLLLGTGTFVMTGTGMVFLRMFPQGAIVEEEERESYKRSDSNEMRRSRSGESARHLIHDDDPTTETSSLVSTPTDSLSSKPSPHHHAHHPNITGLALLHSPSFYLLFITLGLLSGVGLMTINNIGNTAKALWHHTDPSTPSSFIQQRQLMHVAIISVFSFLGRLGSGIGSDYLVHHDASRFWTLVTSAGIFTSAQVVGLTLSNPNHLFLLSALTGLAYGALFGVFPALVADAFGPTGMGINWGAMTMAPVITGNIYNLAYGRILDSHSIIHEGGDGKEREQICDLGRECYASAYWLTLASSIVGVAWSLWCIRREKVLRTRRAVEGREREA</sequence>
<dbReference type="InterPro" id="IPR011701">
    <property type="entry name" value="MFS"/>
</dbReference>
<evidence type="ECO:0000256" key="1">
    <source>
        <dbReference type="ARBA" id="ARBA00004141"/>
    </source>
</evidence>